<dbReference type="AlphaFoldDB" id="A0AAQ3QWC1"/>
<reference evidence="1" key="2">
    <citation type="submission" date="2023-10" db="EMBL/GenBank/DDBJ databases">
        <title>Pathogen: clinical or host-associated sample.</title>
        <authorList>
            <person name="Hergert J."/>
            <person name="Casey R."/>
            <person name="Wagner J."/>
            <person name="Young E.L."/>
            <person name="Oakeson K.F."/>
        </authorList>
    </citation>
    <scope>NUCLEOTIDE SEQUENCE</scope>
    <source>
        <strain evidence="1">2021CK-01020</strain>
        <plasmid evidence="1">unnamed1</plasmid>
    </source>
</reference>
<keyword evidence="1" id="KW-0614">Plasmid</keyword>
<accession>A0AAQ3QWC1</accession>
<proteinExistence type="predicted"/>
<reference evidence="1" key="1">
    <citation type="submission" date="2023-06" db="EMBL/GenBank/DDBJ databases">
        <authorList>
            <consortium name="Clinical and Environmental Microbiology Branch: Whole genome sequencing antimicrobial resistance pathogens in the healthcare setting"/>
        </authorList>
    </citation>
    <scope>NUCLEOTIDE SEQUENCE</scope>
    <source>
        <strain evidence="1">2021CK-01020</strain>
        <plasmid evidence="1">unnamed1</plasmid>
    </source>
</reference>
<organism evidence="1 2">
    <name type="scientific">Pseudomonas aeruginosa</name>
    <dbReference type="NCBI Taxonomy" id="287"/>
    <lineage>
        <taxon>Bacteria</taxon>
        <taxon>Pseudomonadati</taxon>
        <taxon>Pseudomonadota</taxon>
        <taxon>Gammaproteobacteria</taxon>
        <taxon>Pseudomonadales</taxon>
        <taxon>Pseudomonadaceae</taxon>
        <taxon>Pseudomonas</taxon>
    </lineage>
</organism>
<evidence type="ECO:0000313" key="1">
    <source>
        <dbReference type="EMBL" id="WOS74685.1"/>
    </source>
</evidence>
<dbReference type="EMBL" id="CP136985">
    <property type="protein sequence ID" value="WOS74685.1"/>
    <property type="molecule type" value="Genomic_DNA"/>
</dbReference>
<gene>
    <name evidence="1" type="ORF">L4V69_00455</name>
</gene>
<sequence length="425" mass="48145">MNSLKHISNGALAKSNYDLFPELATTLLYFIEKLHEALVKQGVEQVYFLSREGQPLKRMFDLYQNKVSGSIESHYLEVSRRSTLLPSLKSLAEEGFETLFRQYRRISLFEFLSSLGLEAQMRRIALALGLPESAEVTREEDFPTSQTFSALKALPLFQDLYESERLARRRAFVAYLEELSGGTLPARLSIVDVGWKGTIQDNLFALLCRNGDTSVQAVTGYYIGLVAAGAASSKNDKHGLLFSSVAGVSPKFHVFNENRALFEVVLAADHGSIVSYETTSDGHAKAVRGEFEEGEMLAREVFPVQRQLFEHFERLLNEIHVLGKVRMLRFNKVVRAHARMVFNPTPRERTWFSSVFHVENYGVFERSHFAAPESRPGPIQRLRFLKQVLKRRDVGALGFWPWSTLYERGGALPAAIYAAIRRLQS</sequence>
<geneLocation type="plasmid" evidence="1 2">
    <name>unnamed1</name>
</geneLocation>
<dbReference type="Proteomes" id="UP001297540">
    <property type="component" value="Plasmid unnamed1"/>
</dbReference>
<dbReference type="RefSeq" id="WP_019484933.1">
    <property type="nucleotide sequence ID" value="NZ_CABEEV010000008.1"/>
</dbReference>
<protein>
    <submittedName>
        <fullName evidence="1">Uncharacterized protein</fullName>
    </submittedName>
</protein>
<name>A0AAQ3QWC1_PSEAI</name>
<evidence type="ECO:0000313" key="2">
    <source>
        <dbReference type="Proteomes" id="UP001297540"/>
    </source>
</evidence>